<keyword evidence="3" id="KW-1185">Reference proteome</keyword>
<protein>
    <submittedName>
        <fullName evidence="2">Uncharacterized protein</fullName>
    </submittedName>
</protein>
<evidence type="ECO:0000256" key="1">
    <source>
        <dbReference type="SAM" id="MobiDB-lite"/>
    </source>
</evidence>
<organism evidence="2 3">
    <name type="scientific">Serinus canaria</name>
    <name type="common">Island canary</name>
    <name type="synonym">Fringilla canaria</name>
    <dbReference type="NCBI Taxonomy" id="9135"/>
    <lineage>
        <taxon>Eukaryota</taxon>
        <taxon>Metazoa</taxon>
        <taxon>Chordata</taxon>
        <taxon>Craniata</taxon>
        <taxon>Vertebrata</taxon>
        <taxon>Euteleostomi</taxon>
        <taxon>Archelosauria</taxon>
        <taxon>Archosauria</taxon>
        <taxon>Dinosauria</taxon>
        <taxon>Saurischia</taxon>
        <taxon>Theropoda</taxon>
        <taxon>Coelurosauria</taxon>
        <taxon>Aves</taxon>
        <taxon>Neognathae</taxon>
        <taxon>Neoaves</taxon>
        <taxon>Telluraves</taxon>
        <taxon>Australaves</taxon>
        <taxon>Passeriformes</taxon>
        <taxon>Passeroidea</taxon>
        <taxon>Fringillidae</taxon>
        <taxon>Carduelinae</taxon>
        <taxon>Serinus</taxon>
    </lineage>
</organism>
<evidence type="ECO:0000313" key="3">
    <source>
        <dbReference type="Proteomes" id="UP000694409"/>
    </source>
</evidence>
<dbReference type="GeneTree" id="ENSGT01030000235036"/>
<feature type="compositionally biased region" description="Low complexity" evidence="1">
    <location>
        <begin position="66"/>
        <end position="78"/>
    </location>
</feature>
<reference evidence="2" key="2">
    <citation type="submission" date="2025-09" db="UniProtKB">
        <authorList>
            <consortium name="Ensembl"/>
        </authorList>
    </citation>
    <scope>IDENTIFICATION</scope>
</reference>
<name>A0A8C9NL46_SERCA</name>
<dbReference type="Ensembl" id="ENSSCAT00000022576.1">
    <property type="protein sequence ID" value="ENSSCAP00000020224.1"/>
    <property type="gene ID" value="ENSSCAG00000014570.1"/>
</dbReference>
<proteinExistence type="predicted"/>
<feature type="region of interest" description="Disordered" evidence="1">
    <location>
        <begin position="64"/>
        <end position="86"/>
    </location>
</feature>
<accession>A0A8C9NL46</accession>
<evidence type="ECO:0000313" key="2">
    <source>
        <dbReference type="Ensembl" id="ENSSCAP00000020224.1"/>
    </source>
</evidence>
<sequence length="258" mass="28830">RGTFLPCSSWRAARRQEVHSRYSSRQRRMALPAVRRMTPLVNMLASGRAGLSCMVVVERMVSTTPQTSSTRALSSSTRQSEKPPLLRKLSSCFSSTSRARRQSVVPTASRHSPDRLLVLYSRMMPPIPQHRMDFLGSWNHQSSTCSSKIFLWMWSASAGVRGLLSSASSGMVGSWMKRLHVQQSQRFPGKSPYLWPGTLRFCSPCYWSVKHFATGGERRKGSIGSEVLCLAGLPWAQHLVSAHHSWFAGLCPHYPGPP</sequence>
<dbReference type="Proteomes" id="UP000694409">
    <property type="component" value="Unassembled WGS sequence"/>
</dbReference>
<dbReference type="AlphaFoldDB" id="A0A8C9NL46"/>
<reference evidence="2" key="1">
    <citation type="submission" date="2025-08" db="UniProtKB">
        <authorList>
            <consortium name="Ensembl"/>
        </authorList>
    </citation>
    <scope>IDENTIFICATION</scope>
</reference>